<evidence type="ECO:0000256" key="1">
    <source>
        <dbReference type="SAM" id="MobiDB-lite"/>
    </source>
</evidence>
<feature type="compositionally biased region" description="Polar residues" evidence="1">
    <location>
        <begin position="97"/>
        <end position="120"/>
    </location>
</feature>
<reference evidence="2" key="1">
    <citation type="submission" date="2023-03" db="EMBL/GenBank/DDBJ databases">
        <title>Massive genome expansion in bonnet fungi (Mycena s.s.) driven by repeated elements and novel gene families across ecological guilds.</title>
        <authorList>
            <consortium name="Lawrence Berkeley National Laboratory"/>
            <person name="Harder C.B."/>
            <person name="Miyauchi S."/>
            <person name="Viragh M."/>
            <person name="Kuo A."/>
            <person name="Thoen E."/>
            <person name="Andreopoulos B."/>
            <person name="Lu D."/>
            <person name="Skrede I."/>
            <person name="Drula E."/>
            <person name="Henrissat B."/>
            <person name="Morin E."/>
            <person name="Kohler A."/>
            <person name="Barry K."/>
            <person name="LaButti K."/>
            <person name="Morin E."/>
            <person name="Salamov A."/>
            <person name="Lipzen A."/>
            <person name="Mereny Z."/>
            <person name="Hegedus B."/>
            <person name="Baldrian P."/>
            <person name="Stursova M."/>
            <person name="Weitz H."/>
            <person name="Taylor A."/>
            <person name="Grigoriev I.V."/>
            <person name="Nagy L.G."/>
            <person name="Martin F."/>
            <person name="Kauserud H."/>
        </authorList>
    </citation>
    <scope>NUCLEOTIDE SEQUENCE</scope>
    <source>
        <strain evidence="2">9144</strain>
    </source>
</reference>
<evidence type="ECO:0000313" key="3">
    <source>
        <dbReference type="Proteomes" id="UP001219525"/>
    </source>
</evidence>
<feature type="region of interest" description="Disordered" evidence="1">
    <location>
        <begin position="84"/>
        <end position="137"/>
    </location>
</feature>
<evidence type="ECO:0000313" key="2">
    <source>
        <dbReference type="EMBL" id="KAJ7216465.1"/>
    </source>
</evidence>
<comment type="caution">
    <text evidence="2">The sequence shown here is derived from an EMBL/GenBank/DDBJ whole genome shotgun (WGS) entry which is preliminary data.</text>
</comment>
<proteinExistence type="predicted"/>
<keyword evidence="3" id="KW-1185">Reference proteome</keyword>
<sequence length="206" mass="23075">MGGKSKGSRERRRKWVYIPKGILQRTHKGKESPTDLTQATITEANTYQVTRHVAKGRWSRGYGETMCERYALLRKKIKEICKGTRSTGDSSLRKGDQSSSSQYIMASTDKNQCNPASQDNVDADGQEIKPNQPPPGFDCSKKLVVELAATAHKYSTVEQYEFIDFFERHTDGPSDANQSQALPAADSEEREDGKPAWTVELPEDLD</sequence>
<feature type="region of interest" description="Disordered" evidence="1">
    <location>
        <begin position="169"/>
        <end position="206"/>
    </location>
</feature>
<dbReference type="EMBL" id="JARJCW010000015">
    <property type="protein sequence ID" value="KAJ7216465.1"/>
    <property type="molecule type" value="Genomic_DNA"/>
</dbReference>
<protein>
    <submittedName>
        <fullName evidence="2">Uncharacterized protein</fullName>
    </submittedName>
</protein>
<organism evidence="2 3">
    <name type="scientific">Mycena pura</name>
    <dbReference type="NCBI Taxonomy" id="153505"/>
    <lineage>
        <taxon>Eukaryota</taxon>
        <taxon>Fungi</taxon>
        <taxon>Dikarya</taxon>
        <taxon>Basidiomycota</taxon>
        <taxon>Agaricomycotina</taxon>
        <taxon>Agaricomycetes</taxon>
        <taxon>Agaricomycetidae</taxon>
        <taxon>Agaricales</taxon>
        <taxon>Marasmiineae</taxon>
        <taxon>Mycenaceae</taxon>
        <taxon>Mycena</taxon>
    </lineage>
</organism>
<gene>
    <name evidence="2" type="ORF">GGX14DRAFT_391288</name>
</gene>
<dbReference type="AlphaFoldDB" id="A0AAD6VQF0"/>
<name>A0AAD6VQF0_9AGAR</name>
<accession>A0AAD6VQF0</accession>
<dbReference type="Proteomes" id="UP001219525">
    <property type="component" value="Unassembled WGS sequence"/>
</dbReference>